<dbReference type="EMBL" id="CAFBOL010000014">
    <property type="protein sequence ID" value="CAB4981482.1"/>
    <property type="molecule type" value="Genomic_DNA"/>
</dbReference>
<dbReference type="EMBL" id="CAFBMT010000009">
    <property type="protein sequence ID" value="CAB4936812.1"/>
    <property type="molecule type" value="Genomic_DNA"/>
</dbReference>
<dbReference type="EMBL" id="CAESGF010000009">
    <property type="protein sequence ID" value="CAB4363955.1"/>
    <property type="molecule type" value="Genomic_DNA"/>
</dbReference>
<evidence type="ECO:0000313" key="1">
    <source>
        <dbReference type="EMBL" id="CAB4363955.1"/>
    </source>
</evidence>
<proteinExistence type="predicted"/>
<dbReference type="AlphaFoldDB" id="A0A6J6A3G9"/>
<gene>
    <name evidence="2" type="ORF">UFOPK2656_01721</name>
    <name evidence="3" type="ORF">UFOPK3099_00673</name>
    <name evidence="4" type="ORF">UFOPK3651_01863</name>
    <name evidence="5" type="ORF">UFOPK3931_00836</name>
    <name evidence="1" type="ORF">UFOPK4189_01724</name>
</gene>
<dbReference type="Gene3D" id="3.30.530.20">
    <property type="match status" value="1"/>
</dbReference>
<accession>A0A6J6A3G9</accession>
<dbReference type="InterPro" id="IPR023393">
    <property type="entry name" value="START-like_dom_sf"/>
</dbReference>
<dbReference type="EMBL" id="CAEZYF010000009">
    <property type="protein sequence ID" value="CAB4725211.1"/>
    <property type="molecule type" value="Genomic_DNA"/>
</dbReference>
<name>A0A6J6A3G9_9ZZZZ</name>
<sequence>MSTPAERITVSRRIAAPAAKIFSFIIDPDMHVAIDGSGMLLASPDSEPVAAVGDTFLMNMDREPLGDIPMGKYQVQNTVTRFEQDRLLEWTIGMVDQEPLGHLYGYTLTPVSADETDVELYCDWTNFSPALKERVTWPVVPAHMLENSLGNLESLARR</sequence>
<evidence type="ECO:0000313" key="3">
    <source>
        <dbReference type="EMBL" id="CAB4810085.1"/>
    </source>
</evidence>
<evidence type="ECO:0000313" key="2">
    <source>
        <dbReference type="EMBL" id="CAB4725211.1"/>
    </source>
</evidence>
<organism evidence="1">
    <name type="scientific">freshwater metagenome</name>
    <dbReference type="NCBI Taxonomy" id="449393"/>
    <lineage>
        <taxon>unclassified sequences</taxon>
        <taxon>metagenomes</taxon>
        <taxon>ecological metagenomes</taxon>
    </lineage>
</organism>
<reference evidence="1" key="1">
    <citation type="submission" date="2020-05" db="EMBL/GenBank/DDBJ databases">
        <authorList>
            <person name="Chiriac C."/>
            <person name="Salcher M."/>
            <person name="Ghai R."/>
            <person name="Kavagutti S V."/>
        </authorList>
    </citation>
    <scope>NUCLEOTIDE SEQUENCE</scope>
</reference>
<dbReference type="EMBL" id="CAFAAV010000036">
    <property type="protein sequence ID" value="CAB4810085.1"/>
    <property type="molecule type" value="Genomic_DNA"/>
</dbReference>
<dbReference type="SUPFAM" id="SSF55961">
    <property type="entry name" value="Bet v1-like"/>
    <property type="match status" value="1"/>
</dbReference>
<evidence type="ECO:0000313" key="5">
    <source>
        <dbReference type="EMBL" id="CAB4981482.1"/>
    </source>
</evidence>
<protein>
    <submittedName>
        <fullName evidence="1">Unannotated protein</fullName>
    </submittedName>
</protein>
<evidence type="ECO:0000313" key="4">
    <source>
        <dbReference type="EMBL" id="CAB4936812.1"/>
    </source>
</evidence>